<proteinExistence type="predicted"/>
<gene>
    <name evidence="1" type="ORF">ENG63_07000</name>
</gene>
<dbReference type="Proteomes" id="UP000886289">
    <property type="component" value="Unassembled WGS sequence"/>
</dbReference>
<comment type="caution">
    <text evidence="1">The sequence shown here is derived from an EMBL/GenBank/DDBJ whole genome shotgun (WGS) entry which is preliminary data.</text>
</comment>
<dbReference type="Gene3D" id="1.25.40.180">
    <property type="match status" value="1"/>
</dbReference>
<name>A0A7C0Y5V4_DESA2</name>
<accession>A0A7C0Y5V4</accession>
<dbReference type="EMBL" id="DRBS01000259">
    <property type="protein sequence ID" value="HDD44588.1"/>
    <property type="molecule type" value="Genomic_DNA"/>
</dbReference>
<protein>
    <submittedName>
        <fullName evidence="1">Uncharacterized protein</fullName>
    </submittedName>
</protein>
<dbReference type="AlphaFoldDB" id="A0A7C0Y5V4"/>
<evidence type="ECO:0000313" key="1">
    <source>
        <dbReference type="EMBL" id="HDD44588.1"/>
    </source>
</evidence>
<organism evidence="1">
    <name type="scientific">Desulfofervidus auxilii</name>
    <dbReference type="NCBI Taxonomy" id="1621989"/>
    <lineage>
        <taxon>Bacteria</taxon>
        <taxon>Pseudomonadati</taxon>
        <taxon>Thermodesulfobacteriota</taxon>
        <taxon>Candidatus Desulfofervidia</taxon>
        <taxon>Candidatus Desulfofervidales</taxon>
        <taxon>Candidatus Desulfofervidaceae</taxon>
        <taxon>Candidatus Desulfofervidus</taxon>
    </lineage>
</organism>
<sequence length="100" mass="12006">MENLYEEKPDEKDLKFFVEKCREILDDIEKNKKLSEKFLCGLFIVTYKNLYVEGVPIGYAAHILAMCLEFFYQANILPKEIILKWKEDIFNYFEESVELH</sequence>
<reference evidence="1" key="1">
    <citation type="journal article" date="2020" name="mSystems">
        <title>Genome- and Community-Level Interaction Insights into Carbon Utilization and Element Cycling Functions of Hydrothermarchaeota in Hydrothermal Sediment.</title>
        <authorList>
            <person name="Zhou Z."/>
            <person name="Liu Y."/>
            <person name="Xu W."/>
            <person name="Pan J."/>
            <person name="Luo Z.H."/>
            <person name="Li M."/>
        </authorList>
    </citation>
    <scope>NUCLEOTIDE SEQUENCE [LARGE SCALE GENOMIC DNA]</scope>
    <source>
        <strain evidence="1">HyVt-233</strain>
    </source>
</reference>